<dbReference type="PROSITE" id="PS50157">
    <property type="entry name" value="ZINC_FINGER_C2H2_2"/>
    <property type="match status" value="9"/>
</dbReference>
<sequence length="721" mass="82511">MDVVKMEPEADPLADNTDAEEKKPLPEEGNLFDEHTIWIKDECVDQSCDVTSEMKVEESQVAVNFHSLKCEAQEESCDVQSTLKPLRCEDCGDCFRQLDELETHARVHTDGTPSKCEVCEKCFFRSSNLNSHTGDKTAKCDACEKCCWQSSEPKLHARRDTGEKPFTCDVCEKCFSNSLDLKLHARRHAGCKPFKCSECEKGFYKSGHLKRHARVHTGEKPFKCDVCAKCFSQLSNLRLHLRQHTGEKPFTCDACGKCFSTSALLKRHERVHTGEKEFKCDVCNKFFSQSAYLKVHVRQHTGEKPFKCFFCGKCFFRSSHLKSHERTHTGEKPFQCDICKKCFTQSSNLKAHARQHTEFEAWKTPQEKDDVASFVKRSSKGNISYYVCHRSGVSRGNANGARRLRWRESQKTDKCCPACINVTTNEEEIHVEYTNSHAGHFMSVKYLRFSKEERSILAGKIKNGVTFEHILDDIRNDVATKHEVERIHMIDKQDLRNVVRAFDLDTDKIHSNDALMWVEDQKTLEADSPVRYYKPQGVESPDGILKRHDFMLVLMTPYQKEFSKFAMDKTCIDSTHGTTEHDFQVTTLLTVDEFGAGNMCKHVDACIRVKRKTELQNVLALEEEVEISATQTKEDGSTSFNQHSENLMRSLQSTPVHIQEAVSERQKLQTLLEMISGIAASDEIIPELRQELNGSFSEHRSYARKLKKLNPVTRFISVHPP</sequence>
<evidence type="ECO:0000256" key="5">
    <source>
        <dbReference type="ARBA" id="ARBA00022833"/>
    </source>
</evidence>
<evidence type="ECO:0000259" key="10">
    <source>
        <dbReference type="PROSITE" id="PS50157"/>
    </source>
</evidence>
<feature type="region of interest" description="Disordered" evidence="9">
    <location>
        <begin position="1"/>
        <end position="30"/>
    </location>
</feature>
<gene>
    <name evidence="11" type="ORF">ANN_27939</name>
</gene>
<comment type="caution">
    <text evidence="11">The sequence shown here is derived from an EMBL/GenBank/DDBJ whole genome shotgun (WGS) entry which is preliminary data.</text>
</comment>
<dbReference type="SMART" id="SM00355">
    <property type="entry name" value="ZnF_C2H2"/>
    <property type="match status" value="9"/>
</dbReference>
<accession>A0ABQ8RVJ7</accession>
<evidence type="ECO:0000256" key="4">
    <source>
        <dbReference type="ARBA" id="ARBA00022771"/>
    </source>
</evidence>
<evidence type="ECO:0000256" key="7">
    <source>
        <dbReference type="ARBA" id="ARBA00023242"/>
    </source>
</evidence>
<evidence type="ECO:0000256" key="6">
    <source>
        <dbReference type="ARBA" id="ARBA00023125"/>
    </source>
</evidence>
<dbReference type="PANTHER" id="PTHR16515:SF49">
    <property type="entry name" value="GASTRULA ZINC FINGER PROTEIN XLCGF49.1-LIKE-RELATED"/>
    <property type="match status" value="1"/>
</dbReference>
<dbReference type="PROSITE" id="PS00028">
    <property type="entry name" value="ZINC_FINGER_C2H2_1"/>
    <property type="match status" value="8"/>
</dbReference>
<feature type="domain" description="C2H2-type" evidence="10">
    <location>
        <begin position="138"/>
        <end position="165"/>
    </location>
</feature>
<feature type="domain" description="C2H2-type" evidence="10">
    <location>
        <begin position="222"/>
        <end position="249"/>
    </location>
</feature>
<keyword evidence="3" id="KW-0677">Repeat</keyword>
<evidence type="ECO:0000256" key="2">
    <source>
        <dbReference type="ARBA" id="ARBA00022723"/>
    </source>
</evidence>
<evidence type="ECO:0000256" key="3">
    <source>
        <dbReference type="ARBA" id="ARBA00022737"/>
    </source>
</evidence>
<feature type="compositionally biased region" description="Basic and acidic residues" evidence="9">
    <location>
        <begin position="19"/>
        <end position="30"/>
    </location>
</feature>
<feature type="domain" description="C2H2-type" evidence="10">
    <location>
        <begin position="86"/>
        <end position="113"/>
    </location>
</feature>
<evidence type="ECO:0000256" key="8">
    <source>
        <dbReference type="PROSITE-ProRule" id="PRU00042"/>
    </source>
</evidence>
<keyword evidence="12" id="KW-1185">Reference proteome</keyword>
<feature type="domain" description="C2H2-type" evidence="10">
    <location>
        <begin position="334"/>
        <end position="361"/>
    </location>
</feature>
<keyword evidence="7" id="KW-0539">Nucleus</keyword>
<dbReference type="InterPro" id="IPR013087">
    <property type="entry name" value="Znf_C2H2_type"/>
</dbReference>
<feature type="domain" description="C2H2-type" evidence="10">
    <location>
        <begin position="250"/>
        <end position="277"/>
    </location>
</feature>
<organism evidence="11 12">
    <name type="scientific">Periplaneta americana</name>
    <name type="common">American cockroach</name>
    <name type="synonym">Blatta americana</name>
    <dbReference type="NCBI Taxonomy" id="6978"/>
    <lineage>
        <taxon>Eukaryota</taxon>
        <taxon>Metazoa</taxon>
        <taxon>Ecdysozoa</taxon>
        <taxon>Arthropoda</taxon>
        <taxon>Hexapoda</taxon>
        <taxon>Insecta</taxon>
        <taxon>Pterygota</taxon>
        <taxon>Neoptera</taxon>
        <taxon>Polyneoptera</taxon>
        <taxon>Dictyoptera</taxon>
        <taxon>Blattodea</taxon>
        <taxon>Blattoidea</taxon>
        <taxon>Blattidae</taxon>
        <taxon>Blattinae</taxon>
        <taxon>Periplaneta</taxon>
    </lineage>
</organism>
<comment type="subcellular location">
    <subcellularLocation>
        <location evidence="1">Nucleus</location>
    </subcellularLocation>
</comment>
<feature type="domain" description="C2H2-type" evidence="10">
    <location>
        <begin position="194"/>
        <end position="221"/>
    </location>
</feature>
<evidence type="ECO:0000256" key="9">
    <source>
        <dbReference type="SAM" id="MobiDB-lite"/>
    </source>
</evidence>
<dbReference type="Proteomes" id="UP001148838">
    <property type="component" value="Unassembled WGS sequence"/>
</dbReference>
<dbReference type="Pfam" id="PF00096">
    <property type="entry name" value="zf-C2H2"/>
    <property type="match status" value="9"/>
</dbReference>
<dbReference type="SUPFAM" id="SSF57667">
    <property type="entry name" value="beta-beta-alpha zinc fingers"/>
    <property type="match status" value="5"/>
</dbReference>
<evidence type="ECO:0000313" key="11">
    <source>
        <dbReference type="EMBL" id="KAJ4425743.1"/>
    </source>
</evidence>
<feature type="domain" description="C2H2-type" evidence="10">
    <location>
        <begin position="166"/>
        <end position="193"/>
    </location>
</feature>
<feature type="domain" description="C2H2-type" evidence="10">
    <location>
        <begin position="278"/>
        <end position="305"/>
    </location>
</feature>
<dbReference type="Gene3D" id="3.30.160.60">
    <property type="entry name" value="Classic Zinc Finger"/>
    <property type="match status" value="10"/>
</dbReference>
<reference evidence="11 12" key="1">
    <citation type="journal article" date="2022" name="Allergy">
        <title>Genome assembly and annotation of Periplaneta americana reveal a comprehensive cockroach allergen profile.</title>
        <authorList>
            <person name="Wang L."/>
            <person name="Xiong Q."/>
            <person name="Saelim N."/>
            <person name="Wang L."/>
            <person name="Nong W."/>
            <person name="Wan A.T."/>
            <person name="Shi M."/>
            <person name="Liu X."/>
            <person name="Cao Q."/>
            <person name="Hui J.H.L."/>
            <person name="Sookrung N."/>
            <person name="Leung T.F."/>
            <person name="Tungtrongchitr A."/>
            <person name="Tsui S.K.W."/>
        </authorList>
    </citation>
    <scope>NUCLEOTIDE SEQUENCE [LARGE SCALE GENOMIC DNA]</scope>
    <source>
        <strain evidence="11">PWHHKU_190912</strain>
    </source>
</reference>
<dbReference type="InterPro" id="IPR036236">
    <property type="entry name" value="Znf_C2H2_sf"/>
</dbReference>
<dbReference type="InterPro" id="IPR050331">
    <property type="entry name" value="Zinc_finger"/>
</dbReference>
<dbReference type="EMBL" id="JAJSOF020000042">
    <property type="protein sequence ID" value="KAJ4425743.1"/>
    <property type="molecule type" value="Genomic_DNA"/>
</dbReference>
<proteinExistence type="predicted"/>
<name>A0ABQ8RVJ7_PERAM</name>
<keyword evidence="4 8" id="KW-0863">Zinc-finger</keyword>
<feature type="domain" description="C2H2-type" evidence="10">
    <location>
        <begin position="306"/>
        <end position="333"/>
    </location>
</feature>
<protein>
    <recommendedName>
        <fullName evidence="10">C2H2-type domain-containing protein</fullName>
    </recommendedName>
</protein>
<dbReference type="PANTHER" id="PTHR16515">
    <property type="entry name" value="PR DOMAIN ZINC FINGER PROTEIN"/>
    <property type="match status" value="1"/>
</dbReference>
<keyword evidence="6" id="KW-0238">DNA-binding</keyword>
<keyword evidence="5" id="KW-0862">Zinc</keyword>
<evidence type="ECO:0000256" key="1">
    <source>
        <dbReference type="ARBA" id="ARBA00004123"/>
    </source>
</evidence>
<keyword evidence="2" id="KW-0479">Metal-binding</keyword>
<evidence type="ECO:0000313" key="12">
    <source>
        <dbReference type="Proteomes" id="UP001148838"/>
    </source>
</evidence>